<dbReference type="PRINTS" id="PR01736">
    <property type="entry name" value="PHPHTRNFRASE"/>
</dbReference>
<dbReference type="RefSeq" id="WP_110017698.1">
    <property type="nucleotide sequence ID" value="NZ_QGTJ01000003.1"/>
</dbReference>
<evidence type="ECO:0000256" key="12">
    <source>
        <dbReference type="ARBA" id="ARBA00022723"/>
    </source>
</evidence>
<dbReference type="EMBL" id="QGTJ01000003">
    <property type="protein sequence ID" value="PWV63186.1"/>
    <property type="molecule type" value="Genomic_DNA"/>
</dbReference>
<sequence>MSSESPAALLSSGLVRLAAAPADKAAAIREAAQLLIAAGCVDAAYAESMQRREAVANTFLGHGVAIPHGLGEDRHRVRSNGIAVLQVPGGVEWNPGQRAQLVVAIAAQSDAHIAILRRLTRLMQDEARLAALATTTQAQDIIEALAQDSAPEPAAAVADLAECAEWTVAYPAGLHARPATRWAETARGCAARLQVRSGDQVADARNMVALLQLGLHAGERVVVSAEGPQAAAALARFISVIDGLSAQEHADAEQAARRAATPVQGWTPPQAQAAIIGIGASPGLAIGVIHRLASADAPVPDQPQALADGGARLHAALTATRLQLKAVADDTARRLGEADAAIFKAQAELLNDTDLITLACQLMVEGHGVAWAWQQAVERMAAKLSALGNTVLAARAADLRDVGRRVLAQIDPALAGGSLADLPEQACILLASDLSPSDTANLDPARVVGLATAQGGPTSHTAILARTLGLPALVAGGAALLELAEGSTAIVDGASGRLYLDPSAADLAAARDYLVAQQRIRQREAEQRSQPARTRDGHTLDIGANVNLPEQVALALSQGAEGVGLMRTEFLFLERGSTPSEDEQYAIYRAMAQALGGRPLVVRALDIGGDKQVAHLELPREDNPFLGVRGARLLLRRADLLEPQLRALYRAARDGARLSIMFPMITSVPEILRLRDICERIRSELAAPQIELGIMIEVPAAAVQADVLARHADFFSIGTNDLTQYTLAIDRQNPELAAEADSLHPAVLRLIRATVDGARRHGRWVGVCGGLAGEAFGATLLAGLGVDELSMTPRDIPAVKARLRASDYATLQQLAARALDCETAAEVRALDLPEALLEGAAA</sequence>
<keyword evidence="14" id="KW-0460">Magnesium</keyword>
<evidence type="ECO:0000256" key="4">
    <source>
        <dbReference type="ARBA" id="ARBA00007837"/>
    </source>
</evidence>
<reference evidence="17 18" key="1">
    <citation type="submission" date="2018-05" db="EMBL/GenBank/DDBJ databases">
        <title>Genomic Encyclopedia of Type Strains, Phase IV (KMG-IV): sequencing the most valuable type-strain genomes for metagenomic binning, comparative biology and taxonomic classification.</title>
        <authorList>
            <person name="Goeker M."/>
        </authorList>
    </citation>
    <scope>NUCLEOTIDE SEQUENCE [LARGE SCALE GENOMIC DNA]</scope>
    <source>
        <strain evidence="17 18">DSM 23606</strain>
    </source>
</reference>
<dbReference type="GO" id="GO:0008965">
    <property type="term" value="F:phosphoenolpyruvate-protein phosphotransferase activity"/>
    <property type="evidence" value="ECO:0007669"/>
    <property type="project" value="UniProtKB-EC"/>
</dbReference>
<dbReference type="EC" id="2.7.3.9" evidence="5"/>
<dbReference type="InterPro" id="IPR000032">
    <property type="entry name" value="HPr-like"/>
</dbReference>
<dbReference type="SUPFAM" id="SSF55594">
    <property type="entry name" value="HPr-like"/>
    <property type="match status" value="1"/>
</dbReference>
<evidence type="ECO:0000256" key="14">
    <source>
        <dbReference type="ARBA" id="ARBA00022842"/>
    </source>
</evidence>
<keyword evidence="10" id="KW-0808">Transferase</keyword>
<dbReference type="InterPro" id="IPR008279">
    <property type="entry name" value="PEP-util_enz_mobile_dom"/>
</dbReference>
<dbReference type="PROSITE" id="PS00370">
    <property type="entry name" value="PEP_ENZYMES_PHOS_SITE"/>
    <property type="match status" value="1"/>
</dbReference>
<dbReference type="PANTHER" id="PTHR46244:SF6">
    <property type="entry name" value="PHOSPHOENOLPYRUVATE-PROTEIN PHOSPHOTRANSFERASE"/>
    <property type="match status" value="1"/>
</dbReference>
<evidence type="ECO:0000313" key="17">
    <source>
        <dbReference type="EMBL" id="PWV63186.1"/>
    </source>
</evidence>
<dbReference type="InterPro" id="IPR018274">
    <property type="entry name" value="PEP_util_AS"/>
</dbReference>
<dbReference type="Gene3D" id="1.10.274.10">
    <property type="entry name" value="PtsI, HPr-binding domain"/>
    <property type="match status" value="1"/>
</dbReference>
<dbReference type="PROSITE" id="PS51350">
    <property type="entry name" value="PTS_HPR_DOM"/>
    <property type="match status" value="1"/>
</dbReference>
<organism evidence="17 18">
    <name type="scientific">Plasticicumulans acidivorans</name>
    <dbReference type="NCBI Taxonomy" id="886464"/>
    <lineage>
        <taxon>Bacteria</taxon>
        <taxon>Pseudomonadati</taxon>
        <taxon>Pseudomonadota</taxon>
        <taxon>Gammaproteobacteria</taxon>
        <taxon>Candidatus Competibacteraceae</taxon>
        <taxon>Plasticicumulans</taxon>
    </lineage>
</organism>
<dbReference type="GO" id="GO:0009401">
    <property type="term" value="P:phosphoenolpyruvate-dependent sugar phosphotransferase system"/>
    <property type="evidence" value="ECO:0007669"/>
    <property type="project" value="UniProtKB-KW"/>
</dbReference>
<dbReference type="Pfam" id="PF02896">
    <property type="entry name" value="PEP-utilizers_C"/>
    <property type="match status" value="1"/>
</dbReference>
<keyword evidence="13" id="KW-0418">Kinase</keyword>
<dbReference type="PRINTS" id="PR00107">
    <property type="entry name" value="PHOSPHOCPHPR"/>
</dbReference>
<gene>
    <name evidence="17" type="ORF">C7443_103111</name>
</gene>
<evidence type="ECO:0000256" key="1">
    <source>
        <dbReference type="ARBA" id="ARBA00000683"/>
    </source>
</evidence>
<dbReference type="NCBIfam" id="TIGR01417">
    <property type="entry name" value="PTS_I_fam"/>
    <property type="match status" value="1"/>
</dbReference>
<dbReference type="Pfam" id="PF00381">
    <property type="entry name" value="PTS-HPr"/>
    <property type="match status" value="1"/>
</dbReference>
<dbReference type="Gene3D" id="3.50.30.10">
    <property type="entry name" value="Phosphohistidine domain"/>
    <property type="match status" value="1"/>
</dbReference>
<comment type="similarity">
    <text evidence="4">Belongs to the PEP-utilizing enzyme family.</text>
</comment>
<dbReference type="AlphaFoldDB" id="A0A317MWA6"/>
<keyword evidence="7" id="KW-0963">Cytoplasm</keyword>
<dbReference type="InterPro" id="IPR036637">
    <property type="entry name" value="Phosphohistidine_dom_sf"/>
</dbReference>
<dbReference type="CDD" id="cd00367">
    <property type="entry name" value="PTS-HPr_like"/>
    <property type="match status" value="1"/>
</dbReference>
<dbReference type="Gene3D" id="3.20.20.60">
    <property type="entry name" value="Phosphoenolpyruvate-binding domains"/>
    <property type="match status" value="1"/>
</dbReference>
<keyword evidence="11" id="KW-0598">Phosphotransferase system</keyword>
<feature type="domain" description="HPr" evidence="16">
    <location>
        <begin position="161"/>
        <end position="253"/>
    </location>
</feature>
<keyword evidence="12" id="KW-0479">Metal-binding</keyword>
<dbReference type="InterPro" id="IPR023151">
    <property type="entry name" value="PEP_util_CS"/>
</dbReference>
<dbReference type="InterPro" id="IPR040442">
    <property type="entry name" value="Pyrv_kinase-like_dom_sf"/>
</dbReference>
<comment type="catalytic activity">
    <reaction evidence="1">
        <text>L-histidyl-[protein] + phosphoenolpyruvate = N(pros)-phospho-L-histidyl-[protein] + pyruvate</text>
        <dbReference type="Rhea" id="RHEA:23880"/>
        <dbReference type="Rhea" id="RHEA-COMP:9745"/>
        <dbReference type="Rhea" id="RHEA-COMP:9746"/>
        <dbReference type="ChEBI" id="CHEBI:15361"/>
        <dbReference type="ChEBI" id="CHEBI:29979"/>
        <dbReference type="ChEBI" id="CHEBI:58702"/>
        <dbReference type="ChEBI" id="CHEBI:64837"/>
        <dbReference type="EC" id="2.7.3.9"/>
    </reaction>
</comment>
<dbReference type="SUPFAM" id="SSF47831">
    <property type="entry name" value="Enzyme I of the PEP:sugar phosphotransferase system HPr-binding (sub)domain"/>
    <property type="match status" value="1"/>
</dbReference>
<dbReference type="InterPro" id="IPR016152">
    <property type="entry name" value="PTrfase/Anion_transptr"/>
</dbReference>
<dbReference type="SUPFAM" id="SSF51621">
    <property type="entry name" value="Phosphoenolpyruvate/pyruvate domain"/>
    <property type="match status" value="1"/>
</dbReference>
<evidence type="ECO:0000256" key="7">
    <source>
        <dbReference type="ARBA" id="ARBA00022490"/>
    </source>
</evidence>
<evidence type="ECO:0000256" key="13">
    <source>
        <dbReference type="ARBA" id="ARBA00022777"/>
    </source>
</evidence>
<dbReference type="PROSITE" id="PS00742">
    <property type="entry name" value="PEP_ENZYMES_2"/>
    <property type="match status" value="1"/>
</dbReference>
<dbReference type="InterPro" id="IPR002178">
    <property type="entry name" value="PTS_EIIA_type-2_dom"/>
</dbReference>
<evidence type="ECO:0000256" key="6">
    <source>
        <dbReference type="ARBA" id="ARBA00022448"/>
    </source>
</evidence>
<dbReference type="InterPro" id="IPR001020">
    <property type="entry name" value="PTS_HPr_His_P_site"/>
</dbReference>
<dbReference type="PROSITE" id="PS00372">
    <property type="entry name" value="PTS_EIIA_TYPE_2_HIS"/>
    <property type="match status" value="1"/>
</dbReference>
<dbReference type="InterPro" id="IPR036618">
    <property type="entry name" value="PtsI_HPr-bd_sf"/>
</dbReference>
<dbReference type="PROSITE" id="PS51094">
    <property type="entry name" value="PTS_EIIA_TYPE_2"/>
    <property type="match status" value="1"/>
</dbReference>
<dbReference type="InterPro" id="IPR015813">
    <property type="entry name" value="Pyrv/PenolPyrv_kinase-like_dom"/>
</dbReference>
<dbReference type="InterPro" id="IPR008731">
    <property type="entry name" value="PTS_EIN"/>
</dbReference>
<dbReference type="GO" id="GO:0005737">
    <property type="term" value="C:cytoplasm"/>
    <property type="evidence" value="ECO:0007669"/>
    <property type="project" value="UniProtKB-SubCell"/>
</dbReference>
<dbReference type="OrthoDB" id="9765468at2"/>
<comment type="subcellular location">
    <subcellularLocation>
        <location evidence="3">Cytoplasm</location>
    </subcellularLocation>
</comment>
<evidence type="ECO:0000259" key="15">
    <source>
        <dbReference type="PROSITE" id="PS51094"/>
    </source>
</evidence>
<dbReference type="Pfam" id="PF05524">
    <property type="entry name" value="PEP-utilisers_N"/>
    <property type="match status" value="1"/>
</dbReference>
<evidence type="ECO:0000256" key="8">
    <source>
        <dbReference type="ARBA" id="ARBA00022553"/>
    </source>
</evidence>
<evidence type="ECO:0000256" key="9">
    <source>
        <dbReference type="ARBA" id="ARBA00022597"/>
    </source>
</evidence>
<protein>
    <recommendedName>
        <fullName evidence="5">phosphoenolpyruvate--protein phosphotransferase</fullName>
        <ecNumber evidence="5">2.7.3.9</ecNumber>
    </recommendedName>
</protein>
<keyword evidence="6" id="KW-0813">Transport</keyword>
<evidence type="ECO:0000256" key="5">
    <source>
        <dbReference type="ARBA" id="ARBA00012232"/>
    </source>
</evidence>
<dbReference type="Proteomes" id="UP000246569">
    <property type="component" value="Unassembled WGS sequence"/>
</dbReference>
<evidence type="ECO:0000256" key="3">
    <source>
        <dbReference type="ARBA" id="ARBA00004496"/>
    </source>
</evidence>
<keyword evidence="9" id="KW-0762">Sugar transport</keyword>
<keyword evidence="8" id="KW-0597">Phosphoprotein</keyword>
<dbReference type="Gene3D" id="3.40.930.10">
    <property type="entry name" value="Mannitol-specific EII, Chain A"/>
    <property type="match status" value="1"/>
</dbReference>
<feature type="domain" description="PTS EIIA type-2" evidence="15">
    <location>
        <begin position="8"/>
        <end position="148"/>
    </location>
</feature>
<evidence type="ECO:0000313" key="18">
    <source>
        <dbReference type="Proteomes" id="UP000246569"/>
    </source>
</evidence>
<dbReference type="PROSITE" id="PS00369">
    <property type="entry name" value="PTS_HPR_HIS"/>
    <property type="match status" value="1"/>
</dbReference>
<dbReference type="SUPFAM" id="SSF55804">
    <property type="entry name" value="Phoshotransferase/anion transport protein"/>
    <property type="match status" value="1"/>
</dbReference>
<dbReference type="Pfam" id="PF00391">
    <property type="entry name" value="PEP-utilizers"/>
    <property type="match status" value="1"/>
</dbReference>
<dbReference type="InterPro" id="IPR035895">
    <property type="entry name" value="HPr-like_sf"/>
</dbReference>
<proteinExistence type="inferred from homology"/>
<dbReference type="Pfam" id="PF00359">
    <property type="entry name" value="PTS_EIIA_2"/>
    <property type="match status" value="1"/>
</dbReference>
<comment type="cofactor">
    <cofactor evidence="2">
        <name>Mg(2+)</name>
        <dbReference type="ChEBI" id="CHEBI:18420"/>
    </cofactor>
</comment>
<keyword evidence="18" id="KW-1185">Reference proteome</keyword>
<dbReference type="GO" id="GO:0046872">
    <property type="term" value="F:metal ion binding"/>
    <property type="evidence" value="ECO:0007669"/>
    <property type="project" value="UniProtKB-KW"/>
</dbReference>
<comment type="caution">
    <text evidence="17">The sequence shown here is derived from an EMBL/GenBank/DDBJ whole genome shotgun (WGS) entry which is preliminary data.</text>
</comment>
<dbReference type="CDD" id="cd00211">
    <property type="entry name" value="PTS_IIA_fru"/>
    <property type="match status" value="1"/>
</dbReference>
<accession>A0A317MWA6</accession>
<dbReference type="GO" id="GO:0016301">
    <property type="term" value="F:kinase activity"/>
    <property type="evidence" value="ECO:0007669"/>
    <property type="project" value="UniProtKB-KW"/>
</dbReference>
<evidence type="ECO:0000256" key="10">
    <source>
        <dbReference type="ARBA" id="ARBA00022679"/>
    </source>
</evidence>
<evidence type="ECO:0000259" key="16">
    <source>
        <dbReference type="PROSITE" id="PS51350"/>
    </source>
</evidence>
<dbReference type="InterPro" id="IPR000121">
    <property type="entry name" value="PEP_util_C"/>
</dbReference>
<evidence type="ECO:0000256" key="2">
    <source>
        <dbReference type="ARBA" id="ARBA00001946"/>
    </source>
</evidence>
<dbReference type="SUPFAM" id="SSF52009">
    <property type="entry name" value="Phosphohistidine domain"/>
    <property type="match status" value="1"/>
</dbReference>
<name>A0A317MWA6_9GAMM</name>
<dbReference type="PANTHER" id="PTHR46244">
    <property type="entry name" value="PHOSPHOENOLPYRUVATE-PROTEIN PHOSPHOTRANSFERASE"/>
    <property type="match status" value="1"/>
</dbReference>
<dbReference type="Gene3D" id="3.30.1340.10">
    <property type="entry name" value="HPr-like"/>
    <property type="match status" value="1"/>
</dbReference>
<dbReference type="InterPro" id="IPR006318">
    <property type="entry name" value="PTS_EI-like"/>
</dbReference>
<dbReference type="InterPro" id="IPR050499">
    <property type="entry name" value="PEP-utilizing_PTS_enzyme"/>
</dbReference>
<evidence type="ECO:0000256" key="11">
    <source>
        <dbReference type="ARBA" id="ARBA00022683"/>
    </source>
</evidence>